<evidence type="ECO:0000313" key="2">
    <source>
        <dbReference type="Proteomes" id="UP001341281"/>
    </source>
</evidence>
<dbReference type="AlphaFoldDB" id="A0AAQ3WUL9"/>
<accession>A0AAQ3WUL9</accession>
<reference evidence="1 2" key="1">
    <citation type="submission" date="2024-02" db="EMBL/GenBank/DDBJ databases">
        <title>High-quality chromosome-scale genome assembly of Pensacola bahiagrass (Paspalum notatum Flugge var. saurae).</title>
        <authorList>
            <person name="Vega J.M."/>
            <person name="Podio M."/>
            <person name="Orjuela J."/>
            <person name="Siena L.A."/>
            <person name="Pessino S.C."/>
            <person name="Combes M.C."/>
            <person name="Mariac C."/>
            <person name="Albertini E."/>
            <person name="Pupilli F."/>
            <person name="Ortiz J.P.A."/>
            <person name="Leblanc O."/>
        </authorList>
    </citation>
    <scope>NUCLEOTIDE SEQUENCE [LARGE SCALE GENOMIC DNA]</scope>
    <source>
        <strain evidence="1">R1</strain>
        <tissue evidence="1">Leaf</tissue>
    </source>
</reference>
<sequence>MPSASYAIPQLEQAARSTQPRSLGDADQLAKFLKPVLPECLRQNVRELLLGRWRTDCPSSELVVTTWPLGRRRADAQATPPWHAANAPAMYSASHEDRATTRCFCDCQVTGLPSRKKMIPLVLFLPSRSSAMSLSE</sequence>
<keyword evidence="2" id="KW-1185">Reference proteome</keyword>
<proteinExistence type="predicted"/>
<protein>
    <submittedName>
        <fullName evidence="1">Uncharacterized protein</fullName>
    </submittedName>
</protein>
<dbReference type="EMBL" id="CP144749">
    <property type="protein sequence ID" value="WVZ75283.1"/>
    <property type="molecule type" value="Genomic_DNA"/>
</dbReference>
<dbReference type="Proteomes" id="UP001341281">
    <property type="component" value="Chromosome 05"/>
</dbReference>
<name>A0AAQ3WUL9_PASNO</name>
<evidence type="ECO:0000313" key="1">
    <source>
        <dbReference type="EMBL" id="WVZ75283.1"/>
    </source>
</evidence>
<organism evidence="1 2">
    <name type="scientific">Paspalum notatum var. saurae</name>
    <dbReference type="NCBI Taxonomy" id="547442"/>
    <lineage>
        <taxon>Eukaryota</taxon>
        <taxon>Viridiplantae</taxon>
        <taxon>Streptophyta</taxon>
        <taxon>Embryophyta</taxon>
        <taxon>Tracheophyta</taxon>
        <taxon>Spermatophyta</taxon>
        <taxon>Magnoliopsida</taxon>
        <taxon>Liliopsida</taxon>
        <taxon>Poales</taxon>
        <taxon>Poaceae</taxon>
        <taxon>PACMAD clade</taxon>
        <taxon>Panicoideae</taxon>
        <taxon>Andropogonodae</taxon>
        <taxon>Paspaleae</taxon>
        <taxon>Paspalinae</taxon>
        <taxon>Paspalum</taxon>
    </lineage>
</organism>
<gene>
    <name evidence="1" type="ORF">U9M48_023355</name>
</gene>